<accession>A0A6L9QWS9</accession>
<name>A0A6L9QWS9_9ACTN</name>
<dbReference type="EMBL" id="JAAGLI010001217">
    <property type="protein sequence ID" value="NEA29656.1"/>
    <property type="molecule type" value="Genomic_DNA"/>
</dbReference>
<protein>
    <submittedName>
        <fullName evidence="2">Uncharacterized protein</fullName>
    </submittedName>
</protein>
<reference evidence="2 3" key="1">
    <citation type="submission" date="2020-01" db="EMBL/GenBank/DDBJ databases">
        <title>Insect and environment-associated Actinomycetes.</title>
        <authorList>
            <person name="Currrie C."/>
            <person name="Chevrette M."/>
            <person name="Carlson C."/>
            <person name="Stubbendieck R."/>
            <person name="Wendt-Pienkowski E."/>
        </authorList>
    </citation>
    <scope>NUCLEOTIDE SEQUENCE [LARGE SCALE GENOMIC DNA]</scope>
    <source>
        <strain evidence="2 3">SID10258</strain>
    </source>
</reference>
<gene>
    <name evidence="2" type="ORF">G3I70_45215</name>
</gene>
<comment type="caution">
    <text evidence="2">The sequence shown here is derived from an EMBL/GenBank/DDBJ whole genome shotgun (WGS) entry which is preliminary data.</text>
</comment>
<evidence type="ECO:0000313" key="2">
    <source>
        <dbReference type="EMBL" id="NEA29656.1"/>
    </source>
</evidence>
<sequence>MRQDELGKPLLNGAAGENPTTAGIVANGVLISEQRRVGRSVLPEGEPPADSLRHLSGPAGRAGLDQAFIAGAYIL</sequence>
<dbReference type="RefSeq" id="WP_163064336.1">
    <property type="nucleotide sequence ID" value="NZ_JAAGLI010001217.1"/>
</dbReference>
<evidence type="ECO:0000256" key="1">
    <source>
        <dbReference type="SAM" id="MobiDB-lite"/>
    </source>
</evidence>
<dbReference type="Proteomes" id="UP000475532">
    <property type="component" value="Unassembled WGS sequence"/>
</dbReference>
<proteinExistence type="predicted"/>
<dbReference type="AlphaFoldDB" id="A0A6L9QWS9"/>
<feature type="region of interest" description="Disordered" evidence="1">
    <location>
        <begin position="41"/>
        <end position="60"/>
    </location>
</feature>
<evidence type="ECO:0000313" key="3">
    <source>
        <dbReference type="Proteomes" id="UP000475532"/>
    </source>
</evidence>
<organism evidence="2 3">
    <name type="scientific">Actinomadura bangladeshensis</name>
    <dbReference type="NCBI Taxonomy" id="453573"/>
    <lineage>
        <taxon>Bacteria</taxon>
        <taxon>Bacillati</taxon>
        <taxon>Actinomycetota</taxon>
        <taxon>Actinomycetes</taxon>
        <taxon>Streptosporangiales</taxon>
        <taxon>Thermomonosporaceae</taxon>
        <taxon>Actinomadura</taxon>
    </lineage>
</organism>